<keyword evidence="1" id="KW-0560">Oxidoreductase</keyword>
<reference evidence="3 4" key="1">
    <citation type="submission" date="2024-10" db="EMBL/GenBank/DDBJ databases">
        <title>The Natural Products Discovery Center: Release of the First 8490 Sequenced Strains for Exploring Actinobacteria Biosynthetic Diversity.</title>
        <authorList>
            <person name="Kalkreuter E."/>
            <person name="Kautsar S.A."/>
            <person name="Yang D."/>
            <person name="Bader C.D."/>
            <person name="Teijaro C.N."/>
            <person name="Fluegel L."/>
            <person name="Davis C.M."/>
            <person name="Simpson J.R."/>
            <person name="Lauterbach L."/>
            <person name="Steele A.D."/>
            <person name="Gui C."/>
            <person name="Meng S."/>
            <person name="Li G."/>
            <person name="Viehrig K."/>
            <person name="Ye F."/>
            <person name="Su P."/>
            <person name="Kiefer A.F."/>
            <person name="Nichols A."/>
            <person name="Cepeda A.J."/>
            <person name="Yan W."/>
            <person name="Fan B."/>
            <person name="Jiang Y."/>
            <person name="Adhikari A."/>
            <person name="Zheng C.-J."/>
            <person name="Schuster L."/>
            <person name="Cowan T.M."/>
            <person name="Smanski M.J."/>
            <person name="Chevrette M.G."/>
            <person name="De Carvalho L.P.S."/>
            <person name="Shen B."/>
        </authorList>
    </citation>
    <scope>NUCLEOTIDE SEQUENCE [LARGE SCALE GENOMIC DNA]</scope>
    <source>
        <strain evidence="3 4">NPDC012605</strain>
    </source>
</reference>
<dbReference type="EMBL" id="JBIBDZ010000001">
    <property type="protein sequence ID" value="MFF5917440.1"/>
    <property type="molecule type" value="Genomic_DNA"/>
</dbReference>
<dbReference type="InterPro" id="IPR023210">
    <property type="entry name" value="NADP_OxRdtase_dom"/>
</dbReference>
<evidence type="ECO:0000259" key="2">
    <source>
        <dbReference type="Pfam" id="PF00248"/>
    </source>
</evidence>
<gene>
    <name evidence="3" type="ORF">ACFY8C_03730</name>
</gene>
<dbReference type="SUPFAM" id="SSF51430">
    <property type="entry name" value="NAD(P)-linked oxidoreductase"/>
    <property type="match status" value="1"/>
</dbReference>
<dbReference type="Proteomes" id="UP001602370">
    <property type="component" value="Unassembled WGS sequence"/>
</dbReference>
<protein>
    <submittedName>
        <fullName evidence="3">Aldo/keto reductase</fullName>
    </submittedName>
</protein>
<keyword evidence="4" id="KW-1185">Reference proteome</keyword>
<accession>A0ABW6XIY1</accession>
<feature type="domain" description="NADP-dependent oxidoreductase" evidence="2">
    <location>
        <begin position="23"/>
        <end position="322"/>
    </location>
</feature>
<evidence type="ECO:0000313" key="4">
    <source>
        <dbReference type="Proteomes" id="UP001602370"/>
    </source>
</evidence>
<proteinExistence type="predicted"/>
<organism evidence="3 4">
    <name type="scientific">Streptomyces flavochromogenes</name>
    <dbReference type="NCBI Taxonomy" id="68199"/>
    <lineage>
        <taxon>Bacteria</taxon>
        <taxon>Bacillati</taxon>
        <taxon>Actinomycetota</taxon>
        <taxon>Actinomycetes</taxon>
        <taxon>Kitasatosporales</taxon>
        <taxon>Streptomycetaceae</taxon>
        <taxon>Streptomyces</taxon>
    </lineage>
</organism>
<dbReference type="InterPro" id="IPR036812">
    <property type="entry name" value="NAD(P)_OxRdtase_dom_sf"/>
</dbReference>
<dbReference type="Pfam" id="PF00248">
    <property type="entry name" value="Aldo_ket_red"/>
    <property type="match status" value="1"/>
</dbReference>
<dbReference type="InterPro" id="IPR050791">
    <property type="entry name" value="Aldo-Keto_reductase"/>
</dbReference>
<dbReference type="Gene3D" id="3.20.20.100">
    <property type="entry name" value="NADP-dependent oxidoreductase domain"/>
    <property type="match status" value="1"/>
</dbReference>
<evidence type="ECO:0000256" key="1">
    <source>
        <dbReference type="ARBA" id="ARBA00023002"/>
    </source>
</evidence>
<evidence type="ECO:0000313" key="3">
    <source>
        <dbReference type="EMBL" id="MFF5917440.1"/>
    </source>
</evidence>
<name>A0ABW6XIY1_9ACTN</name>
<dbReference type="RefSeq" id="WP_388304869.1">
    <property type="nucleotide sequence ID" value="NZ_JBIBDZ010000001.1"/>
</dbReference>
<dbReference type="PANTHER" id="PTHR43625">
    <property type="entry name" value="AFLATOXIN B1 ALDEHYDE REDUCTASE"/>
    <property type="match status" value="1"/>
</dbReference>
<sequence length="345" mass="36497">MTTTGRPVPTRRLGTTGPEVSALGLGCMGMSALYGESDRAESIATIHAALDAGVTLLDTGDFYGMGHNELLIDEALRTAPAAAREQALTSVKFGALRTVEGGFTGYDGRPAAVKNFAAYSLQRLGTDHIDIYRIARVDPDVPIEETVGAIAELVEAGHVRHIGLSEVGADTLRRAAAVAPIADLQIEYSLISRSIEEKILPTARELGIGVTAYGVLSRGLISGHFTRDRELAANDFRGMSPRFQGDNLQRNLDLVDRLRALSEAKGVTVAQTAVAWVLAQAERQGADIVPLVGARRRDRLAEALGALDVTLDAADLAAIEEAVPAGAAAGDRYPAAQMAHLDSEH</sequence>
<dbReference type="PANTHER" id="PTHR43625:SF40">
    <property type="entry name" value="ALDO-KETO REDUCTASE YAKC [NADP(+)]"/>
    <property type="match status" value="1"/>
</dbReference>
<comment type="caution">
    <text evidence="3">The sequence shown here is derived from an EMBL/GenBank/DDBJ whole genome shotgun (WGS) entry which is preliminary data.</text>
</comment>